<feature type="domain" description="HD-GYP" evidence="1">
    <location>
        <begin position="155"/>
        <end position="343"/>
    </location>
</feature>
<proteinExistence type="predicted"/>
<gene>
    <name evidence="2" type="ORF">ENW48_09225</name>
</gene>
<accession>A0A7C5AMR1</accession>
<dbReference type="PROSITE" id="PS51832">
    <property type="entry name" value="HD_GYP"/>
    <property type="match status" value="1"/>
</dbReference>
<dbReference type="SUPFAM" id="SSF109604">
    <property type="entry name" value="HD-domain/PDEase-like"/>
    <property type="match status" value="1"/>
</dbReference>
<dbReference type="CDD" id="cd00077">
    <property type="entry name" value="HDc"/>
    <property type="match status" value="1"/>
</dbReference>
<dbReference type="InterPro" id="IPR037522">
    <property type="entry name" value="HD_GYP_dom"/>
</dbReference>
<evidence type="ECO:0000313" key="2">
    <source>
        <dbReference type="EMBL" id="HGZ12388.1"/>
    </source>
</evidence>
<dbReference type="PANTHER" id="PTHR43155">
    <property type="entry name" value="CYCLIC DI-GMP PHOSPHODIESTERASE PA4108-RELATED"/>
    <property type="match status" value="1"/>
</dbReference>
<reference evidence="2" key="1">
    <citation type="journal article" date="2020" name="mSystems">
        <title>Genome- and Community-Level Interaction Insights into Carbon Utilization and Element Cycling Functions of Hydrothermarchaeota in Hydrothermal Sediment.</title>
        <authorList>
            <person name="Zhou Z."/>
            <person name="Liu Y."/>
            <person name="Xu W."/>
            <person name="Pan J."/>
            <person name="Luo Z.H."/>
            <person name="Li M."/>
        </authorList>
    </citation>
    <scope>NUCLEOTIDE SEQUENCE [LARGE SCALE GENOMIC DNA]</scope>
    <source>
        <strain evidence="2">SpSt-853</strain>
    </source>
</reference>
<dbReference type="EMBL" id="DTKJ01000060">
    <property type="protein sequence ID" value="HGZ12388.1"/>
    <property type="molecule type" value="Genomic_DNA"/>
</dbReference>
<evidence type="ECO:0000259" key="1">
    <source>
        <dbReference type="PROSITE" id="PS51832"/>
    </source>
</evidence>
<dbReference type="AlphaFoldDB" id="A0A7C5AMR1"/>
<organism evidence="2">
    <name type="scientific">Desulfobacca acetoxidans</name>
    <dbReference type="NCBI Taxonomy" id="60893"/>
    <lineage>
        <taxon>Bacteria</taxon>
        <taxon>Pseudomonadati</taxon>
        <taxon>Thermodesulfobacteriota</taxon>
        <taxon>Desulfobaccia</taxon>
        <taxon>Desulfobaccales</taxon>
        <taxon>Desulfobaccaceae</taxon>
        <taxon>Desulfobacca</taxon>
    </lineage>
</organism>
<dbReference type="Gene3D" id="1.10.3210.10">
    <property type="entry name" value="Hypothetical protein af1432"/>
    <property type="match status" value="1"/>
</dbReference>
<name>A0A7C5AMR1_9BACT</name>
<dbReference type="SMART" id="SM00471">
    <property type="entry name" value="HDc"/>
    <property type="match status" value="1"/>
</dbReference>
<comment type="caution">
    <text evidence="2">The sequence shown here is derived from an EMBL/GenBank/DDBJ whole genome shotgun (WGS) entry which is preliminary data.</text>
</comment>
<sequence length="343" mass="39713">MDSPTLREQLLHQNLKVRRRAAPVKECFPYLPFALKALMVGERVSFPIYLKVSTGNNEVKFLPYLEEGEVVEPEWLAALHEAGVDRIYVRKEDGDRLVAYLNNHLLLVSEKEGPPEEKFTVLREHLTFSLFQAFRDPRMSENVRLARKSLEHLNRFLWQEGFPWTLVWEMLYRDYSLYHHSVNVSVMGMALMAFLKKGQQEGLTLGLAGLFHDVGMIYFSEEIFHKSGPLEPEERGEVMKHPCYGYRLLKGNPLVPLESLRLILEHHENANGTGYPQGLTLARQHPHTRFLYILEAFDSLTNFRPYRPAYTPFAALKIFQDPDQGLVCEPRALKLFIQFLALA</sequence>
<dbReference type="InterPro" id="IPR003607">
    <property type="entry name" value="HD/PDEase_dom"/>
</dbReference>
<dbReference type="PANTHER" id="PTHR43155:SF2">
    <property type="entry name" value="CYCLIC DI-GMP PHOSPHODIESTERASE PA4108"/>
    <property type="match status" value="1"/>
</dbReference>
<dbReference type="Pfam" id="PF13487">
    <property type="entry name" value="HD_5"/>
    <property type="match status" value="1"/>
</dbReference>
<protein>
    <submittedName>
        <fullName evidence="2">HD domain-containing protein</fullName>
    </submittedName>
</protein>